<dbReference type="eggNOG" id="ENOG5032SUW">
    <property type="taxonomic scope" value="Bacteria"/>
</dbReference>
<feature type="transmembrane region" description="Helical" evidence="1">
    <location>
        <begin position="105"/>
        <end position="124"/>
    </location>
</feature>
<organism evidence="2 4">
    <name type="scientific">Pectobacterium parmentieri</name>
    <dbReference type="NCBI Taxonomy" id="1905730"/>
    <lineage>
        <taxon>Bacteria</taxon>
        <taxon>Pseudomonadati</taxon>
        <taxon>Pseudomonadota</taxon>
        <taxon>Gammaproteobacteria</taxon>
        <taxon>Enterobacterales</taxon>
        <taxon>Pectobacteriaceae</taxon>
        <taxon>Pectobacterium</taxon>
    </lineage>
</organism>
<accession>A0A0H3I8Q2</accession>
<feature type="transmembrane region" description="Helical" evidence="1">
    <location>
        <begin position="130"/>
        <end position="151"/>
    </location>
</feature>
<dbReference type="Proteomes" id="UP001194579">
    <property type="component" value="Unassembled WGS sequence"/>
</dbReference>
<evidence type="ECO:0000256" key="1">
    <source>
        <dbReference type="SAM" id="Phobius"/>
    </source>
</evidence>
<keyword evidence="1" id="KW-1133">Transmembrane helix</keyword>
<keyword evidence="1" id="KW-0472">Membrane</keyword>
<protein>
    <submittedName>
        <fullName evidence="2">Inner membrane protein</fullName>
    </submittedName>
</protein>
<reference evidence="5" key="3">
    <citation type="submission" date="2023-07" db="EMBL/GenBank/DDBJ databases">
        <title>Identification of Pectobacterium versatile causing blackleg of potato from New York State with a whole genome sequencing approach.</title>
        <authorList>
            <person name="Ma X."/>
            <person name="Swingle B."/>
        </authorList>
    </citation>
    <scope>NUCLEOTIDE SEQUENCE [LARGE SCALE GENOMIC DNA]</scope>
    <source>
        <strain evidence="5">NY1588A</strain>
    </source>
</reference>
<evidence type="ECO:0000313" key="5">
    <source>
        <dbReference type="Proteomes" id="UP001194579"/>
    </source>
</evidence>
<dbReference type="Proteomes" id="UP000008044">
    <property type="component" value="Chromosome"/>
</dbReference>
<name>A0A0H3I8Q2_PECPM</name>
<feature type="transmembrane region" description="Helical" evidence="1">
    <location>
        <begin position="34"/>
        <end position="52"/>
    </location>
</feature>
<reference evidence="3" key="4">
    <citation type="submission" date="2024-05" db="EMBL/GenBank/DDBJ databases">
        <title>Identification of Pectobacterium versatile causing blackleg of potato from New York State with a whole genome sequencing approach.</title>
        <authorList>
            <person name="Ma X."/>
            <person name="Swingle B."/>
        </authorList>
    </citation>
    <scope>NUCLEOTIDE SEQUENCE</scope>
    <source>
        <strain evidence="3">NY1588A</strain>
    </source>
</reference>
<feature type="transmembrane region" description="Helical" evidence="1">
    <location>
        <begin position="7"/>
        <end position="28"/>
    </location>
</feature>
<dbReference type="EMBL" id="WABS01000022">
    <property type="protein sequence ID" value="MBI0555278.1"/>
    <property type="molecule type" value="Genomic_DNA"/>
</dbReference>
<dbReference type="HOGENOM" id="CLU_120459_0_0_6"/>
<reference evidence="2" key="2">
    <citation type="submission" date="2012-03" db="EMBL/GenBank/DDBJ databases">
        <authorList>
            <person name="Koskinen P."/>
            <person name="Laine P."/>
            <person name="Niemi O."/>
            <person name="Nykyri J."/>
            <person name="Harjunpaa H."/>
            <person name="Auvinen P."/>
            <person name="Paulin L."/>
            <person name="Pirhonen M."/>
            <person name="Palva T."/>
            <person name="Holm L."/>
        </authorList>
    </citation>
    <scope>NUCLEOTIDE SEQUENCE</scope>
    <source>
        <strain evidence="2">SCC3193</strain>
    </source>
</reference>
<dbReference type="RefSeq" id="WP_014701317.1">
    <property type="nucleotide sequence ID" value="NC_017845.1"/>
</dbReference>
<keyword evidence="1" id="KW-0812">Transmembrane</keyword>
<dbReference type="EMBL" id="CP003415">
    <property type="protein sequence ID" value="AFI91868.1"/>
    <property type="molecule type" value="Genomic_DNA"/>
</dbReference>
<dbReference type="PATRIC" id="fig|1166016.3.peg.3868"/>
<dbReference type="AlphaFoldDB" id="A0A0H3I8Q2"/>
<evidence type="ECO:0000313" key="2">
    <source>
        <dbReference type="EMBL" id="AFI91868.1"/>
    </source>
</evidence>
<gene>
    <name evidence="2" type="ordered locus">W5S_3805</name>
    <name evidence="3" type="ORF">F6Q06_12370</name>
</gene>
<dbReference type="KEGG" id="pec:W5S_3805"/>
<sequence length="196" mass="22456">MNYQSTSLFIYTVRIFFAICLCGALALVGISSPIFYLLAMGLVYPVILSLRLHSLSEKGIAFLPKEKSEWMVYVHGIPVRETRTSLTNPYFFSAESIRTFSLRAYIGKLLVQICAVILLVQQTMAINWPWLYLGVVVAALWFAYAIAMTIIELVSIMRDRWFIEKLVSPSQSEWFGGYIDFRGYRVTVLERLLSLK</sequence>
<evidence type="ECO:0000313" key="3">
    <source>
        <dbReference type="EMBL" id="MBI0555278.1"/>
    </source>
</evidence>
<reference evidence="2 4" key="1">
    <citation type="journal article" date="2012" name="J. Bacteriol.">
        <title>Genome sequence of Pectobacterium sp. strain SCC3193.</title>
        <authorList>
            <person name="Koskinen J.P."/>
            <person name="Laine P."/>
            <person name="Niemi O."/>
            <person name="Nykyri J."/>
            <person name="Harjunpaa H."/>
            <person name="Auvinen P."/>
            <person name="Paulin L."/>
            <person name="Pirhonen M."/>
            <person name="Palva T."/>
            <person name="Holm L."/>
        </authorList>
    </citation>
    <scope>NUCLEOTIDE SEQUENCE [LARGE SCALE GENOMIC DNA]</scope>
    <source>
        <strain evidence="2 4">SCC3193</strain>
    </source>
</reference>
<proteinExistence type="predicted"/>
<keyword evidence="5" id="KW-1185">Reference proteome</keyword>
<evidence type="ECO:0000313" key="4">
    <source>
        <dbReference type="Proteomes" id="UP000008044"/>
    </source>
</evidence>